<keyword evidence="2" id="KW-1185">Reference proteome</keyword>
<sequence length="96" mass="11032">MRRKIDADMICPQNILDRQLMAAHKCSFEVNNTSSILFCLSHLSSRRHYGVDLAFLDDLIGYNNRSADPLFVNTRFARIPQEEVELLDEMARASSQ</sequence>
<dbReference type="Proteomes" id="UP001165121">
    <property type="component" value="Unassembled WGS sequence"/>
</dbReference>
<evidence type="ECO:0000313" key="2">
    <source>
        <dbReference type="Proteomes" id="UP001165121"/>
    </source>
</evidence>
<accession>A0A9W6X1F0</accession>
<organism evidence="1 2">
    <name type="scientific">Phytophthora fragariaefolia</name>
    <dbReference type="NCBI Taxonomy" id="1490495"/>
    <lineage>
        <taxon>Eukaryota</taxon>
        <taxon>Sar</taxon>
        <taxon>Stramenopiles</taxon>
        <taxon>Oomycota</taxon>
        <taxon>Peronosporomycetes</taxon>
        <taxon>Peronosporales</taxon>
        <taxon>Peronosporaceae</taxon>
        <taxon>Phytophthora</taxon>
    </lineage>
</organism>
<protein>
    <submittedName>
        <fullName evidence="1">Unnamed protein product</fullName>
    </submittedName>
</protein>
<reference evidence="1" key="1">
    <citation type="submission" date="2023-04" db="EMBL/GenBank/DDBJ databases">
        <title>Phytophthora fragariaefolia NBRC 109709.</title>
        <authorList>
            <person name="Ichikawa N."/>
            <person name="Sato H."/>
            <person name="Tonouchi N."/>
        </authorList>
    </citation>
    <scope>NUCLEOTIDE SEQUENCE</scope>
    <source>
        <strain evidence="1">NBRC 109709</strain>
    </source>
</reference>
<proteinExistence type="predicted"/>
<comment type="caution">
    <text evidence="1">The sequence shown here is derived from an EMBL/GenBank/DDBJ whole genome shotgun (WGS) entry which is preliminary data.</text>
</comment>
<name>A0A9W6X1F0_9STRA</name>
<evidence type="ECO:0000313" key="1">
    <source>
        <dbReference type="EMBL" id="GMF26777.1"/>
    </source>
</evidence>
<gene>
    <name evidence="1" type="ORF">Pfra01_000515000</name>
</gene>
<dbReference type="EMBL" id="BSXT01000412">
    <property type="protein sequence ID" value="GMF26777.1"/>
    <property type="molecule type" value="Genomic_DNA"/>
</dbReference>
<dbReference type="AlphaFoldDB" id="A0A9W6X1F0"/>